<gene>
    <name evidence="3" type="ORF">CWB96_06495</name>
    <name evidence="2" type="ORF">CWB97_20510</name>
</gene>
<evidence type="ECO:0000313" key="4">
    <source>
        <dbReference type="Proteomes" id="UP000305730"/>
    </source>
</evidence>
<reference evidence="3" key="3">
    <citation type="submission" date="2019-09" db="EMBL/GenBank/DDBJ databases">
        <title>Co-occurence of chitin degradation, pigmentation and bioactivity in marine Pseudoalteromonas.</title>
        <authorList>
            <person name="Sonnenschein E.C."/>
            <person name="Bech P.K."/>
        </authorList>
    </citation>
    <scope>NUCLEOTIDE SEQUENCE</scope>
    <source>
        <strain evidence="3">S2231</strain>
    </source>
</reference>
<sequence>MTLLTQQTGRYLLLLCALMALFTAIAHLSCIVLGEQCYRAQLAPRAIIESAIHGTLFAPLATVVIACIFIICALYALAGARAIVRLPLTRVAIYIIGSICILRGLATFPLLLSHPEMASTFAIIAGILWFLCGVGYLLGYKLMGYDEQL</sequence>
<accession>A0A5S3XTB5</accession>
<feature type="transmembrane region" description="Helical" evidence="1">
    <location>
        <begin position="12"/>
        <end position="34"/>
    </location>
</feature>
<dbReference type="RefSeq" id="WP_138598438.1">
    <property type="nucleotide sequence ID" value="NZ_PNCK01000097.1"/>
</dbReference>
<dbReference type="EMBL" id="PNCL01000024">
    <property type="protein sequence ID" value="TMP60528.1"/>
    <property type="molecule type" value="Genomic_DNA"/>
</dbReference>
<reference evidence="4 5" key="1">
    <citation type="submission" date="2017-12" db="EMBL/GenBank/DDBJ databases">
        <authorList>
            <person name="Paulsen S."/>
            <person name="Gram L.K."/>
        </authorList>
    </citation>
    <scope>NUCLEOTIDE SEQUENCE [LARGE SCALE GENOMIC DNA]</scope>
    <source>
        <strain evidence="3 5">S2231</strain>
        <strain evidence="2 4">S2233</strain>
    </source>
</reference>
<dbReference type="Proteomes" id="UP000305730">
    <property type="component" value="Unassembled WGS sequence"/>
</dbReference>
<keyword evidence="1" id="KW-1133">Transmembrane helix</keyword>
<feature type="transmembrane region" description="Helical" evidence="1">
    <location>
        <begin position="118"/>
        <end position="139"/>
    </location>
</feature>
<keyword evidence="1" id="KW-0812">Transmembrane</keyword>
<protein>
    <submittedName>
        <fullName evidence="3">Uncharacterized protein</fullName>
    </submittedName>
</protein>
<dbReference type="AlphaFoldDB" id="A0A5S3XTB5"/>
<feature type="transmembrane region" description="Helical" evidence="1">
    <location>
        <begin position="91"/>
        <end position="112"/>
    </location>
</feature>
<evidence type="ECO:0000256" key="1">
    <source>
        <dbReference type="SAM" id="Phobius"/>
    </source>
</evidence>
<reference evidence="4 5" key="2">
    <citation type="submission" date="2019-06" db="EMBL/GenBank/DDBJ databases">
        <title>Co-occurence of chitin degradation, pigmentation and bioactivity in marine Pseudoalteromonas.</title>
        <authorList>
            <person name="Sonnenschein E.C."/>
            <person name="Bech P.K."/>
        </authorList>
    </citation>
    <scope>NUCLEOTIDE SEQUENCE [LARGE SCALE GENOMIC DNA]</scope>
    <source>
        <strain evidence="5">S2231</strain>
        <strain evidence="2 4">S2233</strain>
    </source>
</reference>
<proteinExistence type="predicted"/>
<keyword evidence="1" id="KW-0472">Membrane</keyword>
<feature type="transmembrane region" description="Helical" evidence="1">
    <location>
        <begin position="54"/>
        <end position="79"/>
    </location>
</feature>
<evidence type="ECO:0000313" key="5">
    <source>
        <dbReference type="Proteomes" id="UP000307706"/>
    </source>
</evidence>
<keyword evidence="4" id="KW-1185">Reference proteome</keyword>
<evidence type="ECO:0000313" key="3">
    <source>
        <dbReference type="EMBL" id="TMP60528.1"/>
    </source>
</evidence>
<name>A0A5S3XTB5_9GAMM</name>
<dbReference type="Proteomes" id="UP000307706">
    <property type="component" value="Unassembled WGS sequence"/>
</dbReference>
<evidence type="ECO:0000313" key="2">
    <source>
        <dbReference type="EMBL" id="TMP39805.1"/>
    </source>
</evidence>
<dbReference type="EMBL" id="PNCK01000097">
    <property type="protein sequence ID" value="TMP39805.1"/>
    <property type="molecule type" value="Genomic_DNA"/>
</dbReference>
<organism evidence="3 5">
    <name type="scientific">Pseudoalteromonas citrea</name>
    <dbReference type="NCBI Taxonomy" id="43655"/>
    <lineage>
        <taxon>Bacteria</taxon>
        <taxon>Pseudomonadati</taxon>
        <taxon>Pseudomonadota</taxon>
        <taxon>Gammaproteobacteria</taxon>
        <taxon>Alteromonadales</taxon>
        <taxon>Pseudoalteromonadaceae</taxon>
        <taxon>Pseudoalteromonas</taxon>
    </lineage>
</organism>
<comment type="caution">
    <text evidence="3">The sequence shown here is derived from an EMBL/GenBank/DDBJ whole genome shotgun (WGS) entry which is preliminary data.</text>
</comment>
<dbReference type="OrthoDB" id="5457135at2"/>